<dbReference type="Proteomes" id="UP000310477">
    <property type="component" value="Unassembled WGS sequence"/>
</dbReference>
<dbReference type="InterPro" id="IPR017853">
    <property type="entry name" value="GH"/>
</dbReference>
<dbReference type="PANTHER" id="PTHR12631">
    <property type="entry name" value="ALPHA-L-IDURONIDASE"/>
    <property type="match status" value="1"/>
</dbReference>
<dbReference type="AlphaFoldDB" id="A0A4U1C3M0"/>
<comment type="caution">
    <text evidence="1">The sequence shown here is derived from an EMBL/GenBank/DDBJ whole genome shotgun (WGS) entry which is preliminary data.</text>
</comment>
<sequence>MKKIALISSFFVIAMVLISCQEESQIAHPAKKITLNSQFGINAFEWDFLQDPVNPADGSKIFEPKMNLMTSFGQFRHYLDWEKLEYTLGNYTFNPTRSGGWNLDVIYERCKKEGIEPLVCIKTIPNWLYKSYPVSEQTNENLPLEYPADRLLPASYIKIAKVGFQFAARYGANKDINSNLVQIDTSLRWPGDNANIKKIGLNTVKYIECNNEPDKWWRGRPAEQSPEEYAANLSAFYDGHMGKLGKNVGVKTADPKMMVVMGGLATPDVEYVKAMVEWCRKNRGLKADGSVNLCFDVINYHLYANNNNNWFVKLFKKHRGQAPENSDIAQIANNFVKYARSINNNMEVWNTESGYDIDLTSPQKAIAIKEKSALLTQADWTLRSSLLYARHGINRAFYYMFTDLNPPTGRFASSGFVEGDKRRPVADYFYQVKNLMGNYHYESTINKDPFVDVYALGDKKMYVLAVPDEVGREEEFTLNVFGATKADIFTLKPGNDQMDVKRVNVVDGKIKLTVTETPIFVRALKK</sequence>
<reference evidence="1 2" key="1">
    <citation type="submission" date="2019-04" db="EMBL/GenBank/DDBJ databases">
        <title>Pedobacter sp. AR-2-6 sp. nov., isolated from Arctic soil.</title>
        <authorList>
            <person name="Dahal R.H."/>
            <person name="Kim D.-U."/>
        </authorList>
    </citation>
    <scope>NUCLEOTIDE SEQUENCE [LARGE SCALE GENOMIC DNA]</scope>
    <source>
        <strain evidence="1 2">AR-2-6</strain>
    </source>
</reference>
<keyword evidence="2" id="KW-1185">Reference proteome</keyword>
<dbReference type="Gene3D" id="3.20.20.80">
    <property type="entry name" value="Glycosidases"/>
    <property type="match status" value="1"/>
</dbReference>
<dbReference type="OrthoDB" id="177731at2"/>
<dbReference type="PROSITE" id="PS51257">
    <property type="entry name" value="PROKAR_LIPOPROTEIN"/>
    <property type="match status" value="1"/>
</dbReference>
<evidence type="ECO:0000313" key="2">
    <source>
        <dbReference type="Proteomes" id="UP000310477"/>
    </source>
</evidence>
<gene>
    <name evidence="1" type="ORF">FA045_12120</name>
</gene>
<dbReference type="GO" id="GO:0004553">
    <property type="term" value="F:hydrolase activity, hydrolyzing O-glycosyl compounds"/>
    <property type="evidence" value="ECO:0007669"/>
    <property type="project" value="TreeGrafter"/>
</dbReference>
<dbReference type="PANTHER" id="PTHR12631:SF10">
    <property type="entry name" value="BETA-XYLOSIDASE-LIKE PROTEIN-RELATED"/>
    <property type="match status" value="1"/>
</dbReference>
<name>A0A4U1C3M0_9SPHI</name>
<evidence type="ECO:0000313" key="1">
    <source>
        <dbReference type="EMBL" id="TKB99711.1"/>
    </source>
</evidence>
<evidence type="ECO:0008006" key="3">
    <source>
        <dbReference type="Google" id="ProtNLM"/>
    </source>
</evidence>
<dbReference type="InterPro" id="IPR051923">
    <property type="entry name" value="Glycosyl_Hydrolase_39"/>
</dbReference>
<accession>A0A4U1C3M0</accession>
<dbReference type="SUPFAM" id="SSF51445">
    <property type="entry name" value="(Trans)glycosidases"/>
    <property type="match status" value="1"/>
</dbReference>
<proteinExistence type="predicted"/>
<dbReference type="EMBL" id="SWBO01000006">
    <property type="protein sequence ID" value="TKB99711.1"/>
    <property type="molecule type" value="Genomic_DNA"/>
</dbReference>
<protein>
    <recommendedName>
        <fullName evidence="3">Glycoside hydrolase family 42 N-terminal domain-containing protein</fullName>
    </recommendedName>
</protein>
<organism evidence="1 2">
    <name type="scientific">Pedobacter cryotolerans</name>
    <dbReference type="NCBI Taxonomy" id="2571270"/>
    <lineage>
        <taxon>Bacteria</taxon>
        <taxon>Pseudomonadati</taxon>
        <taxon>Bacteroidota</taxon>
        <taxon>Sphingobacteriia</taxon>
        <taxon>Sphingobacteriales</taxon>
        <taxon>Sphingobacteriaceae</taxon>
        <taxon>Pedobacter</taxon>
    </lineage>
</organism>